<keyword evidence="1" id="KW-0472">Membrane</keyword>
<name>A0ABY8UXZ7_9BACI</name>
<protein>
    <submittedName>
        <fullName evidence="3">DUF58 domain-containing protein</fullName>
    </submittedName>
</protein>
<dbReference type="PANTHER" id="PTHR34351">
    <property type="entry name" value="SLR1927 PROTEIN-RELATED"/>
    <property type="match status" value="1"/>
</dbReference>
<organism evidence="3 4">
    <name type="scientific">Pontibacillus chungwhensis</name>
    <dbReference type="NCBI Taxonomy" id="265426"/>
    <lineage>
        <taxon>Bacteria</taxon>
        <taxon>Bacillati</taxon>
        <taxon>Bacillota</taxon>
        <taxon>Bacilli</taxon>
        <taxon>Bacillales</taxon>
        <taxon>Bacillaceae</taxon>
        <taxon>Pontibacillus</taxon>
    </lineage>
</organism>
<evidence type="ECO:0000313" key="4">
    <source>
        <dbReference type="Proteomes" id="UP001236652"/>
    </source>
</evidence>
<feature type="transmembrane region" description="Helical" evidence="1">
    <location>
        <begin position="14"/>
        <end position="32"/>
    </location>
</feature>
<reference evidence="3 4" key="1">
    <citation type="submission" date="2023-05" db="EMBL/GenBank/DDBJ databases">
        <title>Comparative genomics reveals the evidence of polycyclic aromatic hydrocarbons degradation in moderately halophilic genus Pontibacillus.</title>
        <authorList>
            <person name="Yang H."/>
            <person name="Qian Z."/>
        </authorList>
    </citation>
    <scope>NUCLEOTIDE SEQUENCE [LARGE SCALE GENOMIC DNA]</scope>
    <source>
        <strain evidence="4">HN14</strain>
    </source>
</reference>
<evidence type="ECO:0000256" key="1">
    <source>
        <dbReference type="SAM" id="Phobius"/>
    </source>
</evidence>
<gene>
    <name evidence="3" type="ORF">QNI29_01425</name>
</gene>
<keyword evidence="4" id="KW-1185">Reference proteome</keyword>
<keyword evidence="1" id="KW-1133">Transmembrane helix</keyword>
<dbReference type="InterPro" id="IPR002881">
    <property type="entry name" value="DUF58"/>
</dbReference>
<dbReference type="Pfam" id="PF01882">
    <property type="entry name" value="DUF58"/>
    <property type="match status" value="1"/>
</dbReference>
<proteinExistence type="predicted"/>
<accession>A0ABY8UXZ7</accession>
<dbReference type="EMBL" id="CP126446">
    <property type="protein sequence ID" value="WIF98374.1"/>
    <property type="molecule type" value="Genomic_DNA"/>
</dbReference>
<keyword evidence="1" id="KW-0812">Transmembrane</keyword>
<evidence type="ECO:0000313" key="3">
    <source>
        <dbReference type="EMBL" id="WIF98374.1"/>
    </source>
</evidence>
<dbReference type="Proteomes" id="UP001236652">
    <property type="component" value="Chromosome"/>
</dbReference>
<feature type="domain" description="DUF58" evidence="2">
    <location>
        <begin position="217"/>
        <end position="365"/>
    </location>
</feature>
<evidence type="ECO:0000259" key="2">
    <source>
        <dbReference type="Pfam" id="PF01882"/>
    </source>
</evidence>
<sequence>MQWRKELGSSLTQSYDKVLAFSLILLFISLFFNRSGAFIVIGGITAFITFSMIYDRFIGKGLTFENHKHVYKMFPGDRIEVPLSFQNQSRLPIINGRFRFRVGSEVQGENYVVNEGEEWIRYEVPLTVVEKGKTEVQVPFEAKRRGVTIFRDIQYTFPHLLNFNEIFLYFVPFHKAEFIVYPEPLPVYGLKEHNHMTLGSQQARLSPFEDPISPVGTRDYTSSDPFHRIHWKASARKQTLQTKVLEKNWDHTWSIVINLTSHRGGPFSVNPDIESILSYAAYMCQLATKKGYPFELYINARKMGNPPFYYLPEGSGREHLQKALELIARIKSRELVMSFQMLLHRFDQQLYKPKTIFLLGDQNDEMKYYAHKWQNQKLKVYAVEGQGEHATLVNLAEKEGIYGTP</sequence>
<feature type="transmembrane region" description="Helical" evidence="1">
    <location>
        <begin position="38"/>
        <end position="58"/>
    </location>
</feature>
<dbReference type="PANTHER" id="PTHR34351:SF2">
    <property type="entry name" value="DUF58 DOMAIN-CONTAINING PROTEIN"/>
    <property type="match status" value="1"/>
</dbReference>
<dbReference type="RefSeq" id="WP_231419641.1">
    <property type="nucleotide sequence ID" value="NZ_CP126446.1"/>
</dbReference>